<dbReference type="Proteomes" id="UP000307507">
    <property type="component" value="Unassembled WGS sequence"/>
</dbReference>
<dbReference type="AlphaFoldDB" id="A0A4S4A4X6"/>
<dbReference type="EMBL" id="SSNZ01000001">
    <property type="protein sequence ID" value="THF52995.1"/>
    <property type="molecule type" value="Genomic_DNA"/>
</dbReference>
<keyword evidence="3" id="KW-1185">Reference proteome</keyword>
<feature type="transmembrane region" description="Helical" evidence="1">
    <location>
        <begin position="31"/>
        <end position="50"/>
    </location>
</feature>
<evidence type="ECO:0000313" key="3">
    <source>
        <dbReference type="Proteomes" id="UP000307507"/>
    </source>
</evidence>
<gene>
    <name evidence="2" type="ORF">E6C50_01955</name>
</gene>
<proteinExistence type="predicted"/>
<evidence type="ECO:0000313" key="2">
    <source>
        <dbReference type="EMBL" id="THF52995.1"/>
    </source>
</evidence>
<keyword evidence="1" id="KW-0812">Transmembrane</keyword>
<feature type="transmembrane region" description="Helical" evidence="1">
    <location>
        <begin position="6"/>
        <end position="24"/>
    </location>
</feature>
<name>A0A4S4A4X6_9FLAO</name>
<evidence type="ECO:0000256" key="1">
    <source>
        <dbReference type="SAM" id="Phobius"/>
    </source>
</evidence>
<protein>
    <submittedName>
        <fullName evidence="2">Uncharacterized protein</fullName>
    </submittedName>
</protein>
<keyword evidence="1" id="KW-1133">Transmembrane helix</keyword>
<accession>A0A4S4A4X6</accession>
<reference evidence="2 3" key="1">
    <citation type="submission" date="2019-04" db="EMBL/GenBank/DDBJ databases">
        <title>Flavobacterium sp. nov. isolated from construction timber.</title>
        <authorList>
            <person name="Lin S.-Y."/>
            <person name="Chang C.-T."/>
            <person name="Young C.-C."/>
        </authorList>
    </citation>
    <scope>NUCLEOTIDE SEQUENCE [LARGE SCALE GENOMIC DNA]</scope>
    <source>
        <strain evidence="2 3">CC-CTC003</strain>
    </source>
</reference>
<comment type="caution">
    <text evidence="2">The sequence shown here is derived from an EMBL/GenBank/DDBJ whole genome shotgun (WGS) entry which is preliminary data.</text>
</comment>
<dbReference type="OrthoDB" id="1460749at2"/>
<keyword evidence="1" id="KW-0472">Membrane</keyword>
<feature type="transmembrane region" description="Helical" evidence="1">
    <location>
        <begin position="56"/>
        <end position="74"/>
    </location>
</feature>
<organism evidence="2 3">
    <name type="scientific">Flavobacterium supellecticarium</name>
    <dbReference type="NCBI Taxonomy" id="2565924"/>
    <lineage>
        <taxon>Bacteria</taxon>
        <taxon>Pseudomonadati</taxon>
        <taxon>Bacteroidota</taxon>
        <taxon>Flavobacteriia</taxon>
        <taxon>Flavobacteriales</taxon>
        <taxon>Flavobacteriaceae</taxon>
        <taxon>Flavobacterium</taxon>
    </lineage>
</organism>
<dbReference type="RefSeq" id="WP_136401520.1">
    <property type="nucleotide sequence ID" value="NZ_SSNZ01000001.1"/>
</dbReference>
<sequence>MDHHWTFLLITFPLFEIVFILTFFSVAFMRYIITILFSIIYGLIVYYISSYLQPDGVTISAVFAFLTYFLSLYLHKDHFDYVKSPDMVEIEYE</sequence>